<protein>
    <submittedName>
        <fullName evidence="2">YybS family protein</fullName>
    </submittedName>
</protein>
<dbReference type="EMBL" id="WBZC01000069">
    <property type="protein sequence ID" value="KAB3530308.1"/>
    <property type="molecule type" value="Genomic_DNA"/>
</dbReference>
<dbReference type="RefSeq" id="WP_151862249.1">
    <property type="nucleotide sequence ID" value="NZ_WBZC01000069.1"/>
</dbReference>
<dbReference type="OrthoDB" id="1950201at2"/>
<dbReference type="PANTHER" id="PTHR41324:SF1">
    <property type="entry name" value="DUF2232 DOMAIN-CONTAINING PROTEIN"/>
    <property type="match status" value="1"/>
</dbReference>
<comment type="caution">
    <text evidence="2">The sequence shown here is derived from an EMBL/GenBank/DDBJ whole genome shotgun (WGS) entry which is preliminary data.</text>
</comment>
<keyword evidence="1" id="KW-1133">Transmembrane helix</keyword>
<feature type="transmembrane region" description="Helical" evidence="1">
    <location>
        <begin position="106"/>
        <end position="126"/>
    </location>
</feature>
<organism evidence="2 3">
    <name type="scientific">Alkaliphilus pronyensis</name>
    <dbReference type="NCBI Taxonomy" id="1482732"/>
    <lineage>
        <taxon>Bacteria</taxon>
        <taxon>Bacillati</taxon>
        <taxon>Bacillota</taxon>
        <taxon>Clostridia</taxon>
        <taxon>Peptostreptococcales</taxon>
        <taxon>Natronincolaceae</taxon>
        <taxon>Alkaliphilus</taxon>
    </lineage>
</organism>
<keyword evidence="3" id="KW-1185">Reference proteome</keyword>
<dbReference type="AlphaFoldDB" id="A0A6I0F7J0"/>
<gene>
    <name evidence="2" type="ORF">F8154_14045</name>
</gene>
<evidence type="ECO:0000256" key="1">
    <source>
        <dbReference type="SAM" id="Phobius"/>
    </source>
</evidence>
<reference evidence="2 3" key="1">
    <citation type="submission" date="2019-10" db="EMBL/GenBank/DDBJ databases">
        <title>Alkaliphilus serpentinus sp. nov. and Alkaliphilus pronyensis sp. nov., two novel anaerobic alkaliphilic species isolated from the serpentinized-hosted hydrothermal field of the Prony Bay (New Caledonia).</title>
        <authorList>
            <person name="Postec A."/>
        </authorList>
    </citation>
    <scope>NUCLEOTIDE SEQUENCE [LARGE SCALE GENOMIC DNA]</scope>
    <source>
        <strain evidence="2 3">LacV</strain>
    </source>
</reference>
<keyword evidence="1" id="KW-0812">Transmembrane</keyword>
<feature type="transmembrane region" description="Helical" evidence="1">
    <location>
        <begin position="13"/>
        <end position="40"/>
    </location>
</feature>
<dbReference type="Proteomes" id="UP000432715">
    <property type="component" value="Unassembled WGS sequence"/>
</dbReference>
<feature type="transmembrane region" description="Helical" evidence="1">
    <location>
        <begin position="168"/>
        <end position="193"/>
    </location>
</feature>
<accession>A0A6I0F7J0</accession>
<feature type="transmembrane region" description="Helical" evidence="1">
    <location>
        <begin position="214"/>
        <end position="232"/>
    </location>
</feature>
<feature type="transmembrane region" description="Helical" evidence="1">
    <location>
        <begin position="244"/>
        <end position="263"/>
    </location>
</feature>
<sequence>MELNNNKKAMIEAAFIATISSFFGISVIYIPVLTILLFLLPVPLIVLAVRQGTKYTVLALIITSLIIGILTEVVFTFFLIIIFGPVALIMGYYIKKKQEPFKTIGIGTTVSALTTFISILTISAIVEFNFADLIGETFRSVVEHQSEMFTSMNVSITSLNEIIDYLTIILPGLLIVHSMVITFINYYVSIAILRRLRFQAYKLPRFRHFKLPSNIILGSFILFILTYLTRFVAGINYEGLYENIKILFLFVFYLQGIAFMRYMISKVSIPEFARVLIIVLLIIISPLLTLISLIGLIDSVFDIRKLREE</sequence>
<dbReference type="PANTHER" id="PTHR41324">
    <property type="entry name" value="MEMBRANE PROTEIN-RELATED"/>
    <property type="match status" value="1"/>
</dbReference>
<name>A0A6I0F7J0_9FIRM</name>
<evidence type="ECO:0000313" key="2">
    <source>
        <dbReference type="EMBL" id="KAB3530308.1"/>
    </source>
</evidence>
<dbReference type="Pfam" id="PF09991">
    <property type="entry name" value="DUF2232"/>
    <property type="match status" value="1"/>
</dbReference>
<keyword evidence="1" id="KW-0472">Membrane</keyword>
<feature type="transmembrane region" description="Helical" evidence="1">
    <location>
        <begin position="76"/>
        <end position="94"/>
    </location>
</feature>
<feature type="transmembrane region" description="Helical" evidence="1">
    <location>
        <begin position="275"/>
        <end position="297"/>
    </location>
</feature>
<proteinExistence type="predicted"/>
<evidence type="ECO:0000313" key="3">
    <source>
        <dbReference type="Proteomes" id="UP000432715"/>
    </source>
</evidence>
<dbReference type="InterPro" id="IPR018710">
    <property type="entry name" value="DUF2232"/>
</dbReference>